<accession>A0A9W9ZKS2</accession>
<dbReference type="AlphaFoldDB" id="A0A9W9ZKS2"/>
<name>A0A9W9ZKS2_9CNID</name>
<organism evidence="1 2">
    <name type="scientific">Desmophyllum pertusum</name>
    <dbReference type="NCBI Taxonomy" id="174260"/>
    <lineage>
        <taxon>Eukaryota</taxon>
        <taxon>Metazoa</taxon>
        <taxon>Cnidaria</taxon>
        <taxon>Anthozoa</taxon>
        <taxon>Hexacorallia</taxon>
        <taxon>Scleractinia</taxon>
        <taxon>Caryophylliina</taxon>
        <taxon>Caryophylliidae</taxon>
        <taxon>Desmophyllum</taxon>
    </lineage>
</organism>
<dbReference type="OrthoDB" id="6005987at2759"/>
<dbReference type="Proteomes" id="UP001163046">
    <property type="component" value="Unassembled WGS sequence"/>
</dbReference>
<evidence type="ECO:0000313" key="1">
    <source>
        <dbReference type="EMBL" id="KAJ7383240.1"/>
    </source>
</evidence>
<comment type="caution">
    <text evidence="1">The sequence shown here is derived from an EMBL/GenBank/DDBJ whole genome shotgun (WGS) entry which is preliminary data.</text>
</comment>
<keyword evidence="2" id="KW-1185">Reference proteome</keyword>
<gene>
    <name evidence="1" type="ORF">OS493_030045</name>
</gene>
<proteinExistence type="predicted"/>
<sequence length="112" mass="12580">MLHRGRDSAHDFCWEDNNIPLLIPLSRKGGYVYESGLVRAYVITYSSMAFTQGSDVKPLISNDTLRLMPVSLAKDVFAIKPGFQVDQGTMLIVGGQEHYSLDYVNQHPRHSP</sequence>
<reference evidence="1" key="1">
    <citation type="submission" date="2023-01" db="EMBL/GenBank/DDBJ databases">
        <title>Genome assembly of the deep-sea coral Lophelia pertusa.</title>
        <authorList>
            <person name="Herrera S."/>
            <person name="Cordes E."/>
        </authorList>
    </citation>
    <scope>NUCLEOTIDE SEQUENCE</scope>
    <source>
        <strain evidence="1">USNM1676648</strain>
        <tissue evidence="1">Polyp</tissue>
    </source>
</reference>
<dbReference type="EMBL" id="MU825904">
    <property type="protein sequence ID" value="KAJ7383240.1"/>
    <property type="molecule type" value="Genomic_DNA"/>
</dbReference>
<evidence type="ECO:0000313" key="2">
    <source>
        <dbReference type="Proteomes" id="UP001163046"/>
    </source>
</evidence>
<protein>
    <submittedName>
        <fullName evidence="1">Uncharacterized protein</fullName>
    </submittedName>
</protein>